<comment type="caution">
    <text evidence="2">The sequence shown here is derived from an EMBL/GenBank/DDBJ whole genome shotgun (WGS) entry which is preliminary data.</text>
</comment>
<dbReference type="EMBL" id="JAAAHY010001398">
    <property type="protein sequence ID" value="KAF9949534.1"/>
    <property type="molecule type" value="Genomic_DNA"/>
</dbReference>
<feature type="non-terminal residue" evidence="2">
    <location>
        <position position="1"/>
    </location>
</feature>
<name>A0A9P6IX40_MORAP</name>
<dbReference type="GO" id="GO:0000175">
    <property type="term" value="F:3'-5'-RNA exonuclease activity"/>
    <property type="evidence" value="ECO:0007669"/>
    <property type="project" value="TreeGrafter"/>
</dbReference>
<dbReference type="AlphaFoldDB" id="A0A9P6IX40"/>
<dbReference type="InterPro" id="IPR005135">
    <property type="entry name" value="Endo/exonuclease/phosphatase"/>
</dbReference>
<dbReference type="InterPro" id="IPR050410">
    <property type="entry name" value="CCR4/nocturin_mRNA_transcr"/>
</dbReference>
<dbReference type="Proteomes" id="UP000738359">
    <property type="component" value="Unassembled WGS sequence"/>
</dbReference>
<dbReference type="Gene3D" id="3.60.10.10">
    <property type="entry name" value="Endonuclease/exonuclease/phosphatase"/>
    <property type="match status" value="1"/>
</dbReference>
<protein>
    <submittedName>
        <fullName evidence="2">Protein angel 2</fullName>
    </submittedName>
</protein>
<evidence type="ECO:0000313" key="2">
    <source>
        <dbReference type="EMBL" id="KAF9949534.1"/>
    </source>
</evidence>
<accession>A0A9P6IX40</accession>
<dbReference type="InterPro" id="IPR036691">
    <property type="entry name" value="Endo/exonu/phosph_ase_sf"/>
</dbReference>
<gene>
    <name evidence="2" type="primary">ANGEL2_3</name>
    <name evidence="2" type="ORF">BGZ70_001717</name>
</gene>
<dbReference type="SUPFAM" id="SSF56219">
    <property type="entry name" value="DNase I-like"/>
    <property type="match status" value="1"/>
</dbReference>
<evidence type="ECO:0000313" key="3">
    <source>
        <dbReference type="Proteomes" id="UP000738359"/>
    </source>
</evidence>
<sequence>YDADIICFQELDDGDYNGTFGRAMGTLGYAGVYGKRKASLEHGFGVFYKTSRVAFVRECTVAPLDGAFADDVETPGVMVVLDIEDGERKRRVCVASTHVICSSDRGFAKLQQVMALLAAARGQMLEDPAMAFVMAGDFNALPEGLLIQYVLSGSVDLGVMAEAAFSRETLAEAEPADQSHLERAAAFKLQTRGLRDVSIPSTFASLREEIRAAVTLSKEQRDLVVAHPLRMFSAYTFSQRAGIVDFLFHGRRMGGPRLEIVARLELPERLARLKAGLPAGHLSSDHFALGAKYRFNDERLWVDLPGPVPDYERLFATLD</sequence>
<proteinExistence type="predicted"/>
<reference evidence="2" key="1">
    <citation type="journal article" date="2020" name="Fungal Divers.">
        <title>Resolving the Mortierellaceae phylogeny through synthesis of multi-gene phylogenetics and phylogenomics.</title>
        <authorList>
            <person name="Vandepol N."/>
            <person name="Liber J."/>
            <person name="Desiro A."/>
            <person name="Na H."/>
            <person name="Kennedy M."/>
            <person name="Barry K."/>
            <person name="Grigoriev I.V."/>
            <person name="Miller A.N."/>
            <person name="O'Donnell K."/>
            <person name="Stajich J.E."/>
            <person name="Bonito G."/>
        </authorList>
    </citation>
    <scope>NUCLEOTIDE SEQUENCE</scope>
    <source>
        <strain evidence="2">CK1249</strain>
    </source>
</reference>
<dbReference type="PANTHER" id="PTHR12121">
    <property type="entry name" value="CARBON CATABOLITE REPRESSOR PROTEIN 4"/>
    <property type="match status" value="1"/>
</dbReference>
<dbReference type="OrthoDB" id="428734at2759"/>
<evidence type="ECO:0000259" key="1">
    <source>
        <dbReference type="Pfam" id="PF03372"/>
    </source>
</evidence>
<dbReference type="PANTHER" id="PTHR12121:SF34">
    <property type="entry name" value="PROTEIN ANGEL"/>
    <property type="match status" value="1"/>
</dbReference>
<organism evidence="2 3">
    <name type="scientific">Mortierella alpina</name>
    <name type="common">Oleaginous fungus</name>
    <name type="synonym">Mortierella renispora</name>
    <dbReference type="NCBI Taxonomy" id="64518"/>
    <lineage>
        <taxon>Eukaryota</taxon>
        <taxon>Fungi</taxon>
        <taxon>Fungi incertae sedis</taxon>
        <taxon>Mucoromycota</taxon>
        <taxon>Mortierellomycotina</taxon>
        <taxon>Mortierellomycetes</taxon>
        <taxon>Mortierellales</taxon>
        <taxon>Mortierellaceae</taxon>
        <taxon>Mortierella</taxon>
    </lineage>
</organism>
<dbReference type="Pfam" id="PF03372">
    <property type="entry name" value="Exo_endo_phos"/>
    <property type="match status" value="1"/>
</dbReference>
<keyword evidence="3" id="KW-1185">Reference proteome</keyword>
<feature type="domain" description="Endonuclease/exonuclease/phosphatase" evidence="1">
    <location>
        <begin position="1"/>
        <end position="154"/>
    </location>
</feature>